<evidence type="ECO:0000256" key="4">
    <source>
        <dbReference type="ARBA" id="ARBA00022771"/>
    </source>
</evidence>
<dbReference type="AlphaFoldDB" id="A0AA88IBB9"/>
<evidence type="ECO:0000259" key="10">
    <source>
        <dbReference type="PROSITE" id="PS51522"/>
    </source>
</evidence>
<keyword evidence="6 8" id="KW-0810">Translation regulation</keyword>
<dbReference type="GO" id="GO:0008270">
    <property type="term" value="F:zinc ion binding"/>
    <property type="evidence" value="ECO:0007669"/>
    <property type="project" value="UniProtKB-KW"/>
</dbReference>
<accession>A0AA88IBB9</accession>
<dbReference type="EMBL" id="JAVRJZ010000006">
    <property type="protein sequence ID" value="KAK2721081.1"/>
    <property type="molecule type" value="Genomic_DNA"/>
</dbReference>
<dbReference type="InterPro" id="IPR008705">
    <property type="entry name" value="Nanos/Xcar2"/>
</dbReference>
<sequence>MLEGKPLYFQSLNSLSHLSGGVFCEVTDSARGRPILRSETDPLSFSVYTCNTTLRETSPSRLIDQVQTPNLTIPPPNTSFTPPPVNRTKVVSPPSEYSEYSSPTRFEKLFPLNSSLADEFARLFAIPSASPDLDNEVSPIDEFRKIGKESEYFPDAKTSEDGIIDANKKIYNAISPFARPILKAKKGKPEPKFKFICTCKPIRLLFGEIKTVYPAYTTSQSYKTSWRECVFCKNNGEEETMYKSHILKDKFNKVQCPVLRKYVCPHCGESGDKAHTKKYCDKKKKIGVEDFQSNHEVLIKGIEKLSV</sequence>
<evidence type="ECO:0000256" key="3">
    <source>
        <dbReference type="ARBA" id="ARBA00022723"/>
    </source>
</evidence>
<evidence type="ECO:0000256" key="1">
    <source>
        <dbReference type="ARBA" id="ARBA00004496"/>
    </source>
</evidence>
<feature type="compositionally biased region" description="Pro residues" evidence="9">
    <location>
        <begin position="72"/>
        <end position="85"/>
    </location>
</feature>
<dbReference type="GO" id="GO:0005737">
    <property type="term" value="C:cytoplasm"/>
    <property type="evidence" value="ECO:0007669"/>
    <property type="project" value="UniProtKB-SubCell"/>
</dbReference>
<keyword evidence="2" id="KW-0963">Cytoplasm</keyword>
<dbReference type="PROSITE" id="PS51522">
    <property type="entry name" value="ZF_NANOS"/>
    <property type="match status" value="1"/>
</dbReference>
<protein>
    <recommendedName>
        <fullName evidence="10">Nanos-type domain-containing protein</fullName>
    </recommendedName>
</protein>
<dbReference type="InterPro" id="IPR024161">
    <property type="entry name" value="Znf_nanos-typ"/>
</dbReference>
<feature type="domain" description="Nanos-type" evidence="10">
    <location>
        <begin position="228"/>
        <end position="282"/>
    </location>
</feature>
<keyword evidence="5" id="KW-0862">Zinc</keyword>
<comment type="caution">
    <text evidence="11">The sequence shown here is derived from an EMBL/GenBank/DDBJ whole genome shotgun (WGS) entry which is preliminary data.</text>
</comment>
<dbReference type="GO" id="GO:0006417">
    <property type="term" value="P:regulation of translation"/>
    <property type="evidence" value="ECO:0007669"/>
    <property type="project" value="UniProtKB-UniRule"/>
</dbReference>
<evidence type="ECO:0000256" key="8">
    <source>
        <dbReference type="PROSITE-ProRule" id="PRU00855"/>
    </source>
</evidence>
<keyword evidence="7 8" id="KW-0694">RNA-binding</keyword>
<evidence type="ECO:0000313" key="11">
    <source>
        <dbReference type="EMBL" id="KAK2721081.1"/>
    </source>
</evidence>
<dbReference type="Gene3D" id="4.10.60.30">
    <property type="entry name" value="Nanos, RNA-binding domain"/>
    <property type="match status" value="1"/>
</dbReference>
<proteinExistence type="inferred from homology"/>
<dbReference type="GO" id="GO:0003723">
    <property type="term" value="F:RNA binding"/>
    <property type="evidence" value="ECO:0007669"/>
    <property type="project" value="UniProtKB-UniRule"/>
</dbReference>
<name>A0AA88IBB9_ARTSF</name>
<dbReference type="PANTHER" id="PTHR12887">
    <property type="entry name" value="NANOS PROTEIN"/>
    <property type="match status" value="1"/>
</dbReference>
<evidence type="ECO:0000313" key="12">
    <source>
        <dbReference type="Proteomes" id="UP001187531"/>
    </source>
</evidence>
<organism evidence="11 12">
    <name type="scientific">Artemia franciscana</name>
    <name type="common">Brine shrimp</name>
    <name type="synonym">Artemia sanfranciscana</name>
    <dbReference type="NCBI Taxonomy" id="6661"/>
    <lineage>
        <taxon>Eukaryota</taxon>
        <taxon>Metazoa</taxon>
        <taxon>Ecdysozoa</taxon>
        <taxon>Arthropoda</taxon>
        <taxon>Crustacea</taxon>
        <taxon>Branchiopoda</taxon>
        <taxon>Anostraca</taxon>
        <taxon>Artemiidae</taxon>
        <taxon>Artemia</taxon>
    </lineage>
</organism>
<keyword evidence="4 8" id="KW-0863">Zinc-finger</keyword>
<evidence type="ECO:0000256" key="5">
    <source>
        <dbReference type="ARBA" id="ARBA00022833"/>
    </source>
</evidence>
<feature type="region of interest" description="Disordered" evidence="9">
    <location>
        <begin position="67"/>
        <end position="97"/>
    </location>
</feature>
<reference evidence="11" key="1">
    <citation type="submission" date="2023-07" db="EMBL/GenBank/DDBJ databases">
        <title>Chromosome-level genome assembly of Artemia franciscana.</title>
        <authorList>
            <person name="Jo E."/>
        </authorList>
    </citation>
    <scope>NUCLEOTIDE SEQUENCE</scope>
    <source>
        <tissue evidence="11">Whole body</tissue>
    </source>
</reference>
<evidence type="ECO:0000256" key="9">
    <source>
        <dbReference type="SAM" id="MobiDB-lite"/>
    </source>
</evidence>
<comment type="similarity">
    <text evidence="8">Belongs to the nanos family.</text>
</comment>
<evidence type="ECO:0000256" key="6">
    <source>
        <dbReference type="ARBA" id="ARBA00022845"/>
    </source>
</evidence>
<keyword evidence="12" id="KW-1185">Reference proteome</keyword>
<dbReference type="InterPro" id="IPR038129">
    <property type="entry name" value="Nanos_sf"/>
</dbReference>
<dbReference type="Pfam" id="PF05741">
    <property type="entry name" value="zf-nanos"/>
    <property type="match status" value="1"/>
</dbReference>
<gene>
    <name evidence="11" type="ORF">QYM36_003375</name>
</gene>
<evidence type="ECO:0000256" key="7">
    <source>
        <dbReference type="ARBA" id="ARBA00022884"/>
    </source>
</evidence>
<keyword evidence="3" id="KW-0479">Metal-binding</keyword>
<evidence type="ECO:0000256" key="2">
    <source>
        <dbReference type="ARBA" id="ARBA00022490"/>
    </source>
</evidence>
<comment type="subcellular location">
    <subcellularLocation>
        <location evidence="1">Cytoplasm</location>
    </subcellularLocation>
</comment>
<dbReference type="Proteomes" id="UP001187531">
    <property type="component" value="Unassembled WGS sequence"/>
</dbReference>